<dbReference type="SUPFAM" id="SSF160544">
    <property type="entry name" value="EscU C-terminal domain-like"/>
    <property type="match status" value="1"/>
</dbReference>
<comment type="similarity">
    <text evidence="2 13">Belongs to the type III secretion exporter family.</text>
</comment>
<comment type="function">
    <text evidence="12 13">Required for formation of the rod structure in the basal body of the flagellar apparatus. Together with FliI and FliH, may constitute the export apparatus of flagellin.</text>
</comment>
<evidence type="ECO:0000256" key="4">
    <source>
        <dbReference type="ARBA" id="ARBA00022448"/>
    </source>
</evidence>
<dbReference type="OrthoDB" id="9807950at2"/>
<reference evidence="15 16" key="1">
    <citation type="submission" date="2016-06" db="EMBL/GenBank/DDBJ databases">
        <title>Genome sequence of endosymbiont of Candidatus Endolucinida thiodiazotropha.</title>
        <authorList>
            <person name="Poehlein A."/>
            <person name="Koenig S."/>
            <person name="Heiden S.E."/>
            <person name="Thuermer A."/>
            <person name="Voget S."/>
            <person name="Daniel R."/>
            <person name="Markert S."/>
            <person name="Gros O."/>
            <person name="Schweder T."/>
        </authorList>
    </citation>
    <scope>NUCLEOTIDE SEQUENCE [LARGE SCALE GENOMIC DNA]</scope>
    <source>
        <strain evidence="15 16">COS</strain>
    </source>
</reference>
<dbReference type="NCBIfam" id="TIGR00328">
    <property type="entry name" value="flhB"/>
    <property type="match status" value="1"/>
</dbReference>
<keyword evidence="6 13" id="KW-0812">Transmembrane</keyword>
<dbReference type="PANTHER" id="PTHR30531">
    <property type="entry name" value="FLAGELLAR BIOSYNTHETIC PROTEIN FLHB"/>
    <property type="match status" value="1"/>
</dbReference>
<proteinExistence type="inferred from homology"/>
<dbReference type="Pfam" id="PF01312">
    <property type="entry name" value="Bac_export_2"/>
    <property type="match status" value="1"/>
</dbReference>
<dbReference type="Gene3D" id="3.40.1690.10">
    <property type="entry name" value="secretion proteins EscU"/>
    <property type="match status" value="1"/>
</dbReference>
<accession>A0A7Z0VI21</accession>
<keyword evidence="16" id="KW-1185">Reference proteome</keyword>
<feature type="transmembrane region" description="Helical" evidence="13">
    <location>
        <begin position="94"/>
        <end position="117"/>
    </location>
</feature>
<name>A0A7Z0VI21_9GAMM</name>
<dbReference type="InterPro" id="IPR006135">
    <property type="entry name" value="T3SS_substrate_exporter"/>
</dbReference>
<evidence type="ECO:0000256" key="13">
    <source>
        <dbReference type="RuleBase" id="RU364091"/>
    </source>
</evidence>
<evidence type="ECO:0000256" key="3">
    <source>
        <dbReference type="ARBA" id="ARBA00021622"/>
    </source>
</evidence>
<keyword evidence="5 13" id="KW-1003">Cell membrane</keyword>
<evidence type="ECO:0000256" key="7">
    <source>
        <dbReference type="ARBA" id="ARBA00022795"/>
    </source>
</evidence>
<evidence type="ECO:0000313" key="16">
    <source>
        <dbReference type="Proteomes" id="UP000094769"/>
    </source>
</evidence>
<dbReference type="Gene3D" id="6.10.250.2080">
    <property type="match status" value="1"/>
</dbReference>
<gene>
    <name evidence="15" type="primary">flhB_2</name>
    <name evidence="13" type="synonym">flhB</name>
    <name evidence="15" type="ORF">CODIS_37860</name>
</gene>
<evidence type="ECO:0000256" key="11">
    <source>
        <dbReference type="ARBA" id="ARBA00023225"/>
    </source>
</evidence>
<dbReference type="GO" id="GO:0005886">
    <property type="term" value="C:plasma membrane"/>
    <property type="evidence" value="ECO:0007669"/>
    <property type="project" value="UniProtKB-SubCell"/>
</dbReference>
<dbReference type="GO" id="GO:0044780">
    <property type="term" value="P:bacterial-type flagellum assembly"/>
    <property type="evidence" value="ECO:0007669"/>
    <property type="project" value="InterPro"/>
</dbReference>
<keyword evidence="15" id="KW-0282">Flagellum</keyword>
<dbReference type="InterPro" id="IPR006136">
    <property type="entry name" value="FlhB"/>
</dbReference>
<evidence type="ECO:0000256" key="12">
    <source>
        <dbReference type="ARBA" id="ARBA00025078"/>
    </source>
</evidence>
<feature type="transmembrane region" description="Helical" evidence="13">
    <location>
        <begin position="34"/>
        <end position="54"/>
    </location>
</feature>
<dbReference type="EMBL" id="MARB01000030">
    <property type="protein sequence ID" value="ODJ85980.1"/>
    <property type="molecule type" value="Genomic_DNA"/>
</dbReference>
<dbReference type="PRINTS" id="PR00950">
    <property type="entry name" value="TYPE3IMSPROT"/>
</dbReference>
<dbReference type="PANTHER" id="PTHR30531:SF12">
    <property type="entry name" value="FLAGELLAR BIOSYNTHETIC PROTEIN FLHB"/>
    <property type="match status" value="1"/>
</dbReference>
<feature type="transmembrane region" description="Helical" evidence="13">
    <location>
        <begin position="150"/>
        <end position="169"/>
    </location>
</feature>
<evidence type="ECO:0000313" key="15">
    <source>
        <dbReference type="EMBL" id="ODJ85980.1"/>
    </source>
</evidence>
<evidence type="ECO:0000256" key="2">
    <source>
        <dbReference type="ARBA" id="ARBA00010690"/>
    </source>
</evidence>
<keyword evidence="15" id="KW-0969">Cilium</keyword>
<dbReference type="RefSeq" id="WP_069127990.1">
    <property type="nucleotide sequence ID" value="NZ_MARB01000030.1"/>
</dbReference>
<keyword evidence="4 13" id="KW-0813">Transport</keyword>
<comment type="subcellular location">
    <subcellularLocation>
        <location evidence="1">Cell membrane</location>
        <topology evidence="1">Multi-pass membrane protein</topology>
    </subcellularLocation>
</comment>
<dbReference type="Proteomes" id="UP000094769">
    <property type="component" value="Unassembled WGS sequence"/>
</dbReference>
<evidence type="ECO:0000256" key="8">
    <source>
        <dbReference type="ARBA" id="ARBA00022927"/>
    </source>
</evidence>
<organism evidence="15 16">
    <name type="scientific">Candidatus Thiodiazotropha endolucinida</name>
    <dbReference type="NCBI Taxonomy" id="1655433"/>
    <lineage>
        <taxon>Bacteria</taxon>
        <taxon>Pseudomonadati</taxon>
        <taxon>Pseudomonadota</taxon>
        <taxon>Gammaproteobacteria</taxon>
        <taxon>Chromatiales</taxon>
        <taxon>Sedimenticolaceae</taxon>
        <taxon>Candidatus Thiodiazotropha</taxon>
    </lineage>
</organism>
<evidence type="ECO:0000256" key="9">
    <source>
        <dbReference type="ARBA" id="ARBA00022989"/>
    </source>
</evidence>
<evidence type="ECO:0000256" key="14">
    <source>
        <dbReference type="SAM" id="MobiDB-lite"/>
    </source>
</evidence>
<evidence type="ECO:0000256" key="1">
    <source>
        <dbReference type="ARBA" id="ARBA00004651"/>
    </source>
</evidence>
<dbReference type="InterPro" id="IPR029025">
    <property type="entry name" value="T3SS_substrate_exporter_C"/>
</dbReference>
<evidence type="ECO:0000256" key="6">
    <source>
        <dbReference type="ARBA" id="ARBA00022692"/>
    </source>
</evidence>
<feature type="transmembrane region" description="Helical" evidence="13">
    <location>
        <begin position="189"/>
        <end position="215"/>
    </location>
</feature>
<keyword evidence="7 13" id="KW-1005">Bacterial flagellum biogenesis</keyword>
<comment type="caution">
    <text evidence="15">The sequence shown here is derived from an EMBL/GenBank/DDBJ whole genome shotgun (WGS) entry which is preliminary data.</text>
</comment>
<sequence>MAENENGQEKTEQPSAKRLLDAKRKGQVPRSRELNSMAVTMIGVTTLVVMSNAIGDGLSQMMSESFVLTREQIFDINIMLIQLGDRFLQMMVTLLPFFLLVVVAAIFSSVALGGFSVSSEALAPKLSKLSPLKGLKRVFSARGLVEMLKALAKFIFIGGVTILLLWMSLDKFLALHGMEISQAMEKLNSLIGWSVILMTSTLILIAAIDVPFQLWDHKRQLKMTRQELRDELKETEGKPEVKSRIRQLQREMAQKRMMQEVPNADVIVTNPTHYAVALKYDPQTMHAPKLLAKGADLVAMTIREVGAEAKVPVVESPMLARAIYFHTELNAFIPAGLYLAVARLLAYVFQLRAYRTEGGEYPELPDDLSIPEEYQHSPEV</sequence>
<keyword evidence="10 13" id="KW-0472">Membrane</keyword>
<protein>
    <recommendedName>
        <fullName evidence="3 13">Flagellar biosynthetic protein FlhB</fullName>
    </recommendedName>
</protein>
<dbReference type="AlphaFoldDB" id="A0A7Z0VI21"/>
<feature type="region of interest" description="Disordered" evidence="14">
    <location>
        <begin position="1"/>
        <end position="30"/>
    </location>
</feature>
<keyword evidence="9 13" id="KW-1133">Transmembrane helix</keyword>
<keyword evidence="15" id="KW-0966">Cell projection</keyword>
<keyword evidence="8 13" id="KW-0653">Protein transport</keyword>
<keyword evidence="11 13" id="KW-1006">Bacterial flagellum protein export</keyword>
<dbReference type="GO" id="GO:0009306">
    <property type="term" value="P:protein secretion"/>
    <property type="evidence" value="ECO:0007669"/>
    <property type="project" value="InterPro"/>
</dbReference>
<evidence type="ECO:0000256" key="10">
    <source>
        <dbReference type="ARBA" id="ARBA00023136"/>
    </source>
</evidence>
<evidence type="ECO:0000256" key="5">
    <source>
        <dbReference type="ARBA" id="ARBA00022475"/>
    </source>
</evidence>